<gene>
    <name evidence="2" type="ORF">CEV31_4032</name>
</gene>
<reference evidence="2 3" key="1">
    <citation type="submission" date="2017-07" db="EMBL/GenBank/DDBJ databases">
        <title>Phylogenetic study on the rhizospheric bacterium Ochrobactrum sp. A44.</title>
        <authorList>
            <person name="Krzyzanowska D.M."/>
            <person name="Ossowicki A."/>
            <person name="Rajewska M."/>
            <person name="Maciag T."/>
            <person name="Kaczynski Z."/>
            <person name="Czerwicka M."/>
            <person name="Jafra S."/>
        </authorList>
    </citation>
    <scope>NUCLEOTIDE SEQUENCE [LARGE SCALE GENOMIC DNA]</scope>
    <source>
        <strain evidence="2 3">DSM 7216</strain>
    </source>
</reference>
<feature type="domain" description="YjiS-like" evidence="1">
    <location>
        <begin position="34"/>
        <end position="68"/>
    </location>
</feature>
<evidence type="ECO:0000313" key="3">
    <source>
        <dbReference type="Proteomes" id="UP000215590"/>
    </source>
</evidence>
<keyword evidence="3" id="KW-1185">Reference proteome</keyword>
<name>A0A256F102_9HYPH</name>
<dbReference type="Pfam" id="PF06568">
    <property type="entry name" value="YjiS-like"/>
    <property type="match status" value="1"/>
</dbReference>
<dbReference type="InterPro" id="IPR009506">
    <property type="entry name" value="YjiS-like"/>
</dbReference>
<sequence>MTAISKTTMTHLPATSATTVALKQMVQTVFTSVMRRWTLFRNRRHVLLLNELDNYLLKDIGLQREDIYTATHKRGNDDPTRVLAALADARLHVEATRHIC</sequence>
<evidence type="ECO:0000313" key="2">
    <source>
        <dbReference type="EMBL" id="OYR08527.1"/>
    </source>
</evidence>
<comment type="caution">
    <text evidence="2">The sequence shown here is derived from an EMBL/GenBank/DDBJ whole genome shotgun (WGS) entry which is preliminary data.</text>
</comment>
<dbReference type="Proteomes" id="UP000215590">
    <property type="component" value="Unassembled WGS sequence"/>
</dbReference>
<organism evidence="2 3">
    <name type="scientific">Brucella thiophenivorans</name>
    <dbReference type="NCBI Taxonomy" id="571255"/>
    <lineage>
        <taxon>Bacteria</taxon>
        <taxon>Pseudomonadati</taxon>
        <taxon>Pseudomonadota</taxon>
        <taxon>Alphaproteobacteria</taxon>
        <taxon>Hyphomicrobiales</taxon>
        <taxon>Brucellaceae</taxon>
        <taxon>Brucella/Ochrobactrum group</taxon>
        <taxon>Brucella</taxon>
    </lineage>
</organism>
<dbReference type="AlphaFoldDB" id="A0A256F102"/>
<dbReference type="OrthoDB" id="7861975at2"/>
<dbReference type="EMBL" id="NNRJ01000069">
    <property type="protein sequence ID" value="OYR08527.1"/>
    <property type="molecule type" value="Genomic_DNA"/>
</dbReference>
<evidence type="ECO:0000259" key="1">
    <source>
        <dbReference type="Pfam" id="PF06568"/>
    </source>
</evidence>
<proteinExistence type="predicted"/>
<dbReference type="RefSeq" id="WP_094509895.1">
    <property type="nucleotide sequence ID" value="NZ_JBHEEK010000016.1"/>
</dbReference>
<accession>A0A256F102</accession>
<protein>
    <recommendedName>
        <fullName evidence="1">YjiS-like domain-containing protein</fullName>
    </recommendedName>
</protein>